<protein>
    <submittedName>
        <fullName evidence="2">Uncharacterized protein</fullName>
    </submittedName>
</protein>
<accession>A0A392Q8B1</accession>
<feature type="compositionally biased region" description="Basic and acidic residues" evidence="1">
    <location>
        <begin position="33"/>
        <end position="43"/>
    </location>
</feature>
<name>A0A392Q8B1_9FABA</name>
<comment type="caution">
    <text evidence="2">The sequence shown here is derived from an EMBL/GenBank/DDBJ whole genome shotgun (WGS) entry which is preliminary data.</text>
</comment>
<evidence type="ECO:0000313" key="2">
    <source>
        <dbReference type="EMBL" id="MCI19786.1"/>
    </source>
</evidence>
<evidence type="ECO:0000256" key="1">
    <source>
        <dbReference type="SAM" id="MobiDB-lite"/>
    </source>
</evidence>
<dbReference type="AlphaFoldDB" id="A0A392Q8B1"/>
<reference evidence="2 3" key="1">
    <citation type="journal article" date="2018" name="Front. Plant Sci.">
        <title>Red Clover (Trifolium pratense) and Zigzag Clover (T. medium) - A Picture of Genomic Similarities and Differences.</title>
        <authorList>
            <person name="Dluhosova J."/>
            <person name="Istvanek J."/>
            <person name="Nedelnik J."/>
            <person name="Repkova J."/>
        </authorList>
    </citation>
    <scope>NUCLEOTIDE SEQUENCE [LARGE SCALE GENOMIC DNA]</scope>
    <source>
        <strain evidence="3">cv. 10/8</strain>
        <tissue evidence="2">Leaf</tissue>
    </source>
</reference>
<keyword evidence="3" id="KW-1185">Reference proteome</keyword>
<dbReference type="Proteomes" id="UP000265520">
    <property type="component" value="Unassembled WGS sequence"/>
</dbReference>
<feature type="region of interest" description="Disordered" evidence="1">
    <location>
        <begin position="24"/>
        <end position="43"/>
    </location>
</feature>
<dbReference type="EMBL" id="LXQA010116562">
    <property type="protein sequence ID" value="MCI19786.1"/>
    <property type="molecule type" value="Genomic_DNA"/>
</dbReference>
<sequence length="62" mass="6862">AKFEAELPNLGLLARRGLGSLGESCDFSPGEMGSRRARELATSRQEPENFLSYFRWSSPGEV</sequence>
<organism evidence="2 3">
    <name type="scientific">Trifolium medium</name>
    <dbReference type="NCBI Taxonomy" id="97028"/>
    <lineage>
        <taxon>Eukaryota</taxon>
        <taxon>Viridiplantae</taxon>
        <taxon>Streptophyta</taxon>
        <taxon>Embryophyta</taxon>
        <taxon>Tracheophyta</taxon>
        <taxon>Spermatophyta</taxon>
        <taxon>Magnoliopsida</taxon>
        <taxon>eudicotyledons</taxon>
        <taxon>Gunneridae</taxon>
        <taxon>Pentapetalae</taxon>
        <taxon>rosids</taxon>
        <taxon>fabids</taxon>
        <taxon>Fabales</taxon>
        <taxon>Fabaceae</taxon>
        <taxon>Papilionoideae</taxon>
        <taxon>50 kb inversion clade</taxon>
        <taxon>NPAAA clade</taxon>
        <taxon>Hologalegina</taxon>
        <taxon>IRL clade</taxon>
        <taxon>Trifolieae</taxon>
        <taxon>Trifolium</taxon>
    </lineage>
</organism>
<proteinExistence type="predicted"/>
<evidence type="ECO:0000313" key="3">
    <source>
        <dbReference type="Proteomes" id="UP000265520"/>
    </source>
</evidence>
<feature type="non-terminal residue" evidence="2">
    <location>
        <position position="1"/>
    </location>
</feature>